<dbReference type="InParanoid" id="E5ADR0"/>
<feature type="compositionally biased region" description="Acidic residues" evidence="1">
    <location>
        <begin position="205"/>
        <end position="221"/>
    </location>
</feature>
<gene>
    <name evidence="2" type="ORF">LEMA_P001360.1</name>
</gene>
<evidence type="ECO:0008006" key="4">
    <source>
        <dbReference type="Google" id="ProtNLM"/>
    </source>
</evidence>
<dbReference type="OrthoDB" id="3559235at2759"/>
<proteinExistence type="predicted"/>
<evidence type="ECO:0000256" key="1">
    <source>
        <dbReference type="SAM" id="MobiDB-lite"/>
    </source>
</evidence>
<dbReference type="OMA" id="NAMQIND"/>
<dbReference type="eggNOG" id="ENOG502SRNU">
    <property type="taxonomic scope" value="Eukaryota"/>
</dbReference>
<dbReference type="AlphaFoldDB" id="E5ADR0"/>
<dbReference type="Proteomes" id="UP000002668">
    <property type="component" value="Genome"/>
</dbReference>
<keyword evidence="3" id="KW-1185">Reference proteome</keyword>
<feature type="region of interest" description="Disordered" evidence="1">
    <location>
        <begin position="201"/>
        <end position="221"/>
    </location>
</feature>
<accession>E5ADR0</accession>
<dbReference type="HOGENOM" id="CLU_056984_1_0_1"/>
<dbReference type="EMBL" id="FP929139">
    <property type="protein sequence ID" value="CBY01349.1"/>
    <property type="molecule type" value="Genomic_DNA"/>
</dbReference>
<evidence type="ECO:0000313" key="2">
    <source>
        <dbReference type="EMBL" id="CBY01349.1"/>
    </source>
</evidence>
<dbReference type="STRING" id="985895.E5ADR0"/>
<organism evidence="2 3">
    <name type="scientific">Leptosphaeria maculans (strain JN3 / isolate v23.1.3 / race Av1-4-5-6-7-8)</name>
    <name type="common">Blackleg fungus</name>
    <name type="synonym">Phoma lingam</name>
    <dbReference type="NCBI Taxonomy" id="985895"/>
    <lineage>
        <taxon>Eukaryota</taxon>
        <taxon>Fungi</taxon>
        <taxon>Dikarya</taxon>
        <taxon>Ascomycota</taxon>
        <taxon>Pezizomycotina</taxon>
        <taxon>Dothideomycetes</taxon>
        <taxon>Pleosporomycetidae</taxon>
        <taxon>Pleosporales</taxon>
        <taxon>Pleosporineae</taxon>
        <taxon>Leptosphaeriaceae</taxon>
        <taxon>Plenodomus</taxon>
        <taxon>Plenodomus lingam/Leptosphaeria maculans species complex</taxon>
    </lineage>
</organism>
<dbReference type="VEuPathDB" id="FungiDB:LEMA_P001360.1"/>
<evidence type="ECO:0000313" key="3">
    <source>
        <dbReference type="Proteomes" id="UP000002668"/>
    </source>
</evidence>
<name>E5ADR0_LEPMJ</name>
<sequence length="315" mass="35407">MAEVLVFLAAVQATTQLVEQAFRILDRIRSAHKRQKALVSVLERHESELRSIKTLIGIIEDEEELQTPSVGSEMVRLRDVQSKLAELLNKLDPKPKGKVNQFAHQLTQGSSDEEKLSVVMSELSDVKATLLLRIQISNVGIVKTMEKKQLVANAEVIERIDLFLREKVGNCEGLRIAKLLQGRRPSTSDDGTIPLTRADLKSLTEEDGDEDSGDETLVDDSEFPSKELPIKTERIILRNSARHQALQINAAAGEDIWKDISRLVIQDNVAEDQALQVNYGTTFKVTKYLLAEQNKRIAGSNRTMERKRHDSVHEL</sequence>
<protein>
    <recommendedName>
        <fullName evidence="4">Fungal N-terminal domain-containing protein</fullName>
    </recommendedName>
</protein>
<reference evidence="3" key="1">
    <citation type="journal article" date="2011" name="Nat. Commun.">
        <title>Effector diversification within compartments of the Leptosphaeria maculans genome affected by Repeat-Induced Point mutations.</title>
        <authorList>
            <person name="Rouxel T."/>
            <person name="Grandaubert J."/>
            <person name="Hane J.K."/>
            <person name="Hoede C."/>
            <person name="van de Wouw A.P."/>
            <person name="Couloux A."/>
            <person name="Dominguez V."/>
            <person name="Anthouard V."/>
            <person name="Bally P."/>
            <person name="Bourras S."/>
            <person name="Cozijnsen A.J."/>
            <person name="Ciuffetti L.M."/>
            <person name="Degrave A."/>
            <person name="Dilmaghani A."/>
            <person name="Duret L."/>
            <person name="Fudal I."/>
            <person name="Goodwin S.B."/>
            <person name="Gout L."/>
            <person name="Glaser N."/>
            <person name="Linglin J."/>
            <person name="Kema G.H.J."/>
            <person name="Lapalu N."/>
            <person name="Lawrence C.B."/>
            <person name="May K."/>
            <person name="Meyer M."/>
            <person name="Ollivier B."/>
            <person name="Poulain J."/>
            <person name="Schoch C.L."/>
            <person name="Simon A."/>
            <person name="Spatafora J.W."/>
            <person name="Stachowiak A."/>
            <person name="Turgeon B.G."/>
            <person name="Tyler B.M."/>
            <person name="Vincent D."/>
            <person name="Weissenbach J."/>
            <person name="Amselem J."/>
            <person name="Quesneville H."/>
            <person name="Oliver R.P."/>
            <person name="Wincker P."/>
            <person name="Balesdent M.-H."/>
            <person name="Howlett B.J."/>
        </authorList>
    </citation>
    <scope>NUCLEOTIDE SEQUENCE [LARGE SCALE GENOMIC DNA]</scope>
    <source>
        <strain evidence="3">JN3 / isolate v23.1.3 / race Av1-4-5-6-7-8</strain>
    </source>
</reference>